<keyword evidence="1" id="KW-0472">Membrane</keyword>
<dbReference type="EMBL" id="LAZR01056312">
    <property type="protein sequence ID" value="KKK74450.1"/>
    <property type="molecule type" value="Genomic_DNA"/>
</dbReference>
<dbReference type="AlphaFoldDB" id="A0A0F8YL63"/>
<name>A0A0F8YL63_9ZZZZ</name>
<evidence type="ECO:0000313" key="2">
    <source>
        <dbReference type="EMBL" id="KKK74450.1"/>
    </source>
</evidence>
<proteinExistence type="predicted"/>
<reference evidence="2" key="1">
    <citation type="journal article" date="2015" name="Nature">
        <title>Complex archaea that bridge the gap between prokaryotes and eukaryotes.</title>
        <authorList>
            <person name="Spang A."/>
            <person name="Saw J.H."/>
            <person name="Jorgensen S.L."/>
            <person name="Zaremba-Niedzwiedzka K."/>
            <person name="Martijn J."/>
            <person name="Lind A.E."/>
            <person name="van Eijk R."/>
            <person name="Schleper C."/>
            <person name="Guy L."/>
            <person name="Ettema T.J."/>
        </authorList>
    </citation>
    <scope>NUCLEOTIDE SEQUENCE</scope>
</reference>
<accession>A0A0F8YL63</accession>
<organism evidence="2">
    <name type="scientific">marine sediment metagenome</name>
    <dbReference type="NCBI Taxonomy" id="412755"/>
    <lineage>
        <taxon>unclassified sequences</taxon>
        <taxon>metagenomes</taxon>
        <taxon>ecological metagenomes</taxon>
    </lineage>
</organism>
<gene>
    <name evidence="2" type="ORF">LCGC14_2883640</name>
</gene>
<comment type="caution">
    <text evidence="2">The sequence shown here is derived from an EMBL/GenBank/DDBJ whole genome shotgun (WGS) entry which is preliminary data.</text>
</comment>
<evidence type="ECO:0000256" key="1">
    <source>
        <dbReference type="SAM" id="Phobius"/>
    </source>
</evidence>
<feature type="transmembrane region" description="Helical" evidence="1">
    <location>
        <begin position="20"/>
        <end position="46"/>
    </location>
</feature>
<protein>
    <submittedName>
        <fullName evidence="2">Uncharacterized protein</fullName>
    </submittedName>
</protein>
<sequence length="58" mass="6404">MDFLHWLAIANGVCFLTNMILGIITGNIPCAIASGCVCLWVFVWWISQMKEGGKNDSN</sequence>
<keyword evidence="1" id="KW-1133">Transmembrane helix</keyword>
<keyword evidence="1" id="KW-0812">Transmembrane</keyword>